<accession>A0ABT6NA80</accession>
<evidence type="ECO:0000259" key="1">
    <source>
        <dbReference type="Pfam" id="PF00534"/>
    </source>
</evidence>
<feature type="domain" description="Glycosyl transferase family 1" evidence="1">
    <location>
        <begin position="199"/>
        <end position="361"/>
    </location>
</feature>
<feature type="domain" description="Glycosyltransferase subfamily 4-like N-terminal" evidence="2">
    <location>
        <begin position="18"/>
        <end position="183"/>
    </location>
</feature>
<evidence type="ECO:0000259" key="2">
    <source>
        <dbReference type="Pfam" id="PF13439"/>
    </source>
</evidence>
<dbReference type="EMBL" id="JARYZI010000002">
    <property type="protein sequence ID" value="MDH8677322.1"/>
    <property type="molecule type" value="Genomic_DNA"/>
</dbReference>
<comment type="caution">
    <text evidence="3">The sequence shown here is derived from an EMBL/GenBank/DDBJ whole genome shotgun (WGS) entry which is preliminary data.</text>
</comment>
<reference evidence="3 4" key="1">
    <citation type="submission" date="2023-04" db="EMBL/GenBank/DDBJ databases">
        <title>Fusibacter bizertensis strain WBS, isolated from littoral bottom sediments of the Arctic seas - biochemical and genomic analysis.</title>
        <authorList>
            <person name="Brioukhanov A.L."/>
        </authorList>
    </citation>
    <scope>NUCLEOTIDE SEQUENCE [LARGE SCALE GENOMIC DNA]</scope>
    <source>
        <strain evidence="3 4">WBS</strain>
    </source>
</reference>
<dbReference type="PANTHER" id="PTHR45947">
    <property type="entry name" value="SULFOQUINOVOSYL TRANSFERASE SQD2"/>
    <property type="match status" value="1"/>
</dbReference>
<dbReference type="RefSeq" id="WP_281093132.1">
    <property type="nucleotide sequence ID" value="NZ_JARYZI010000002.1"/>
</dbReference>
<keyword evidence="3" id="KW-0328">Glycosyltransferase</keyword>
<proteinExistence type="predicted"/>
<dbReference type="PANTHER" id="PTHR45947:SF3">
    <property type="entry name" value="SULFOQUINOVOSYL TRANSFERASE SQD2"/>
    <property type="match status" value="1"/>
</dbReference>
<dbReference type="Pfam" id="PF00534">
    <property type="entry name" value="Glycos_transf_1"/>
    <property type="match status" value="1"/>
</dbReference>
<dbReference type="InterPro" id="IPR001296">
    <property type="entry name" value="Glyco_trans_1"/>
</dbReference>
<dbReference type="SUPFAM" id="SSF53756">
    <property type="entry name" value="UDP-Glycosyltransferase/glycogen phosphorylase"/>
    <property type="match status" value="1"/>
</dbReference>
<keyword evidence="4" id="KW-1185">Reference proteome</keyword>
<dbReference type="Proteomes" id="UP001158045">
    <property type="component" value="Unassembled WGS sequence"/>
</dbReference>
<dbReference type="Pfam" id="PF13439">
    <property type="entry name" value="Glyco_transf_4"/>
    <property type="match status" value="1"/>
</dbReference>
<name>A0ABT6NA80_9FIRM</name>
<evidence type="ECO:0000313" key="4">
    <source>
        <dbReference type="Proteomes" id="UP001158045"/>
    </source>
</evidence>
<dbReference type="Gene3D" id="3.40.50.2000">
    <property type="entry name" value="Glycogen Phosphorylase B"/>
    <property type="match status" value="2"/>
</dbReference>
<sequence>MKKLNVGIFNDSFPPILDGVANTAVNYAKSIQKIYGKAVVATPWYPKVKDNYAFRVVRYSSTNVSKRVGYRMGNPFNPMLIRKLEKEKLDIIHIHSPFTSALLARVLRQYSGTPIVFTYHTKFDVDIEKRVAFNPLRKVSIKFLMSNINACDEVWVVSEGAGDNLKKLGYEGDYIIMENGTDFQKGRASDEMIASINAMHQISEEETVFLFVGRMMWYKNLKFTIDGLTEAKRQGVKFKMMFVGEGVDRPEIAEYIKTVGLEKECIFTGAVYDREVLRGYFSRANLFLFPSTYDTNGIVVREAAACGCPSLLIRESCAAEKIVHEDTGILIEETVEHIASEIVKACVDPGRLKIIGENASEKIYLSWDDAVGKAFKRYHEIINAHVTEKLNA</sequence>
<protein>
    <submittedName>
        <fullName evidence="3">Glycosyltransferase</fullName>
        <ecNumber evidence="3">2.4.-.-</ecNumber>
    </submittedName>
</protein>
<keyword evidence="3" id="KW-0808">Transferase</keyword>
<dbReference type="EC" id="2.4.-.-" evidence="3"/>
<organism evidence="3 4">
    <name type="scientific">Fusibacter bizertensis</name>
    <dbReference type="NCBI Taxonomy" id="1488331"/>
    <lineage>
        <taxon>Bacteria</taxon>
        <taxon>Bacillati</taxon>
        <taxon>Bacillota</taxon>
        <taxon>Clostridia</taxon>
        <taxon>Eubacteriales</taxon>
        <taxon>Eubacteriales Family XII. Incertae Sedis</taxon>
        <taxon>Fusibacter</taxon>
    </lineage>
</organism>
<evidence type="ECO:0000313" key="3">
    <source>
        <dbReference type="EMBL" id="MDH8677322.1"/>
    </source>
</evidence>
<dbReference type="GO" id="GO:0016757">
    <property type="term" value="F:glycosyltransferase activity"/>
    <property type="evidence" value="ECO:0007669"/>
    <property type="project" value="UniProtKB-KW"/>
</dbReference>
<dbReference type="InterPro" id="IPR050194">
    <property type="entry name" value="Glycosyltransferase_grp1"/>
</dbReference>
<gene>
    <name evidence="3" type="ORF">QE109_04135</name>
</gene>
<dbReference type="InterPro" id="IPR028098">
    <property type="entry name" value="Glyco_trans_4-like_N"/>
</dbReference>